<dbReference type="CDD" id="cd00165">
    <property type="entry name" value="S4"/>
    <property type="match status" value="1"/>
</dbReference>
<dbReference type="PROSITE" id="PS01129">
    <property type="entry name" value="PSI_RLU"/>
    <property type="match status" value="1"/>
</dbReference>
<comment type="function">
    <text evidence="4">Responsible for synthesis of pseudouridine from uracil.</text>
</comment>
<evidence type="ECO:0000259" key="5">
    <source>
        <dbReference type="Pfam" id="PF00849"/>
    </source>
</evidence>
<proteinExistence type="inferred from homology"/>
<comment type="similarity">
    <text evidence="2 4">Belongs to the pseudouridine synthase RluA family.</text>
</comment>
<protein>
    <recommendedName>
        <fullName evidence="4">Pseudouridine synthase</fullName>
        <ecNumber evidence="4">5.4.99.-</ecNumber>
    </recommendedName>
</protein>
<dbReference type="PANTHER" id="PTHR21600">
    <property type="entry name" value="MITOCHONDRIAL RNA PSEUDOURIDINE SYNTHASE"/>
    <property type="match status" value="1"/>
</dbReference>
<evidence type="ECO:0000256" key="4">
    <source>
        <dbReference type="RuleBase" id="RU362028"/>
    </source>
</evidence>
<dbReference type="NCBIfam" id="TIGR00005">
    <property type="entry name" value="rluA_subfam"/>
    <property type="match status" value="1"/>
</dbReference>
<dbReference type="InterPro" id="IPR050188">
    <property type="entry name" value="RluA_PseudoU_synthase"/>
</dbReference>
<dbReference type="InterPro" id="IPR006225">
    <property type="entry name" value="PsdUridine_synth_RluC/D"/>
</dbReference>
<keyword evidence="7" id="KW-1185">Reference proteome</keyword>
<reference evidence="6 7" key="1">
    <citation type="journal article" date="2024" name="Front. Microbiol.">
        <title>Novel thermophilic genera Geochorda gen. nov. and Carboxydochorda gen. nov. from the deep terrestrial subsurface reveal the ecophysiological diversity in the class Limnochordia.</title>
        <authorList>
            <person name="Karnachuk O.V."/>
            <person name="Lukina A.P."/>
            <person name="Avakyan M.R."/>
            <person name="Kadnikov V.V."/>
            <person name="Begmatov S."/>
            <person name="Beletsky A.V."/>
            <person name="Vlasova K.G."/>
            <person name="Novikov A.A."/>
            <person name="Shcherbakova V.A."/>
            <person name="Mardanov A.V."/>
            <person name="Ravin N.V."/>
        </authorList>
    </citation>
    <scope>NUCLEOTIDE SEQUENCE [LARGE SCALE GENOMIC DNA]</scope>
    <source>
        <strain evidence="6 7">L945</strain>
    </source>
</reference>
<dbReference type="InterPro" id="IPR006145">
    <property type="entry name" value="PsdUridine_synth_RsuA/RluA"/>
</dbReference>
<evidence type="ECO:0000256" key="1">
    <source>
        <dbReference type="ARBA" id="ARBA00000073"/>
    </source>
</evidence>
<evidence type="ECO:0000313" key="6">
    <source>
        <dbReference type="EMBL" id="WRP17987.1"/>
    </source>
</evidence>
<dbReference type="EMBL" id="CP141615">
    <property type="protein sequence ID" value="WRP17987.1"/>
    <property type="molecule type" value="Genomic_DNA"/>
</dbReference>
<dbReference type="Gene3D" id="3.30.2350.10">
    <property type="entry name" value="Pseudouridine synthase"/>
    <property type="match status" value="1"/>
</dbReference>
<dbReference type="RefSeq" id="WP_324717258.1">
    <property type="nucleotide sequence ID" value="NZ_CP141615.1"/>
</dbReference>
<dbReference type="InterPro" id="IPR020103">
    <property type="entry name" value="PsdUridine_synth_cat_dom_sf"/>
</dbReference>
<comment type="catalytic activity">
    <reaction evidence="1 4">
        <text>a uridine in RNA = a pseudouridine in RNA</text>
        <dbReference type="Rhea" id="RHEA:48348"/>
        <dbReference type="Rhea" id="RHEA-COMP:12068"/>
        <dbReference type="Rhea" id="RHEA-COMP:12069"/>
        <dbReference type="ChEBI" id="CHEBI:65314"/>
        <dbReference type="ChEBI" id="CHEBI:65315"/>
    </reaction>
</comment>
<dbReference type="EC" id="5.4.99.-" evidence="4"/>
<accession>A0ABZ1BYZ6</accession>
<feature type="domain" description="Pseudouridine synthase RsuA/RluA-like" evidence="5">
    <location>
        <begin position="109"/>
        <end position="269"/>
    </location>
</feature>
<dbReference type="SUPFAM" id="SSF55120">
    <property type="entry name" value="Pseudouridine synthase"/>
    <property type="match status" value="1"/>
</dbReference>
<evidence type="ECO:0000256" key="2">
    <source>
        <dbReference type="ARBA" id="ARBA00010876"/>
    </source>
</evidence>
<dbReference type="PANTHER" id="PTHR21600:SF44">
    <property type="entry name" value="RIBOSOMAL LARGE SUBUNIT PSEUDOURIDINE SYNTHASE D"/>
    <property type="match status" value="1"/>
</dbReference>
<dbReference type="Pfam" id="PF00849">
    <property type="entry name" value="PseudoU_synth_2"/>
    <property type="match status" value="1"/>
</dbReference>
<keyword evidence="3 4" id="KW-0413">Isomerase</keyword>
<dbReference type="Proteomes" id="UP001332192">
    <property type="component" value="Chromosome"/>
</dbReference>
<dbReference type="InterPro" id="IPR006224">
    <property type="entry name" value="PsdUridine_synth_RluA-like_CS"/>
</dbReference>
<sequence length="331" mass="34703">MQTPRHDVAPPAGPAGGASGAPLAAFATLALGPCDAGRTVRQVLLGRLHLSRSLLRRLKACGGIRVDGRPARVSDVLGPGDRALVLSLPAELPAAPEPVAVPVVYEDAHVMVVDKPAGLVVHPSRGHLGGTLVNGVVYHRLERGEPPWVHPVHRLDKETSGLMVIAKDPYVHERLAPHSPSGRAALKRWYVALVHGRLQPAAGTVAVAIQEPPPESATRTPALAGGGKAALTRYRSLCYVGLPDGREASVVALSLGSGRTHQIRVHMAHLGHPVVGDPLYGRPAVEAGPPSPPGREEAARMALHAHKVSLAHPVTGRRLVLKSPVPFAPFA</sequence>
<organism evidence="6 7">
    <name type="scientific">Carboxydichorda subterranea</name>
    <dbReference type="NCBI Taxonomy" id="3109565"/>
    <lineage>
        <taxon>Bacteria</taxon>
        <taxon>Bacillati</taxon>
        <taxon>Bacillota</taxon>
        <taxon>Limnochordia</taxon>
        <taxon>Limnochordales</taxon>
        <taxon>Geochordaceae</taxon>
        <taxon>Carboxydichorda</taxon>
    </lineage>
</organism>
<dbReference type="CDD" id="cd02869">
    <property type="entry name" value="PseudoU_synth_RluA_like"/>
    <property type="match status" value="1"/>
</dbReference>
<dbReference type="GO" id="GO:0016853">
    <property type="term" value="F:isomerase activity"/>
    <property type="evidence" value="ECO:0007669"/>
    <property type="project" value="UniProtKB-KW"/>
</dbReference>
<gene>
    <name evidence="6" type="ORF">U7230_02960</name>
</gene>
<name>A0ABZ1BYZ6_9FIRM</name>
<evidence type="ECO:0000313" key="7">
    <source>
        <dbReference type="Proteomes" id="UP001332192"/>
    </source>
</evidence>
<evidence type="ECO:0000256" key="3">
    <source>
        <dbReference type="ARBA" id="ARBA00023235"/>
    </source>
</evidence>